<keyword evidence="3" id="KW-1185">Reference proteome</keyword>
<dbReference type="Proteomes" id="UP000023152">
    <property type="component" value="Unassembled WGS sequence"/>
</dbReference>
<protein>
    <submittedName>
        <fullName evidence="2">Uncharacterized protein</fullName>
    </submittedName>
</protein>
<accession>X6MHH4</accession>
<name>X6MHH4_RETFI</name>
<evidence type="ECO:0000256" key="1">
    <source>
        <dbReference type="SAM" id="MobiDB-lite"/>
    </source>
</evidence>
<organism evidence="2 3">
    <name type="scientific">Reticulomyxa filosa</name>
    <dbReference type="NCBI Taxonomy" id="46433"/>
    <lineage>
        <taxon>Eukaryota</taxon>
        <taxon>Sar</taxon>
        <taxon>Rhizaria</taxon>
        <taxon>Retaria</taxon>
        <taxon>Foraminifera</taxon>
        <taxon>Monothalamids</taxon>
        <taxon>Reticulomyxidae</taxon>
        <taxon>Reticulomyxa</taxon>
    </lineage>
</organism>
<proteinExistence type="predicted"/>
<reference evidence="2 3" key="1">
    <citation type="journal article" date="2013" name="Curr. Biol.">
        <title>The Genome of the Foraminiferan Reticulomyxa filosa.</title>
        <authorList>
            <person name="Glockner G."/>
            <person name="Hulsmann N."/>
            <person name="Schleicher M."/>
            <person name="Noegel A.A."/>
            <person name="Eichinger L."/>
            <person name="Gallinger C."/>
            <person name="Pawlowski J."/>
            <person name="Sierra R."/>
            <person name="Euteneuer U."/>
            <person name="Pillet L."/>
            <person name="Moustafa A."/>
            <person name="Platzer M."/>
            <person name="Groth M."/>
            <person name="Szafranski K."/>
            <person name="Schliwa M."/>
        </authorList>
    </citation>
    <scope>NUCLEOTIDE SEQUENCE [LARGE SCALE GENOMIC DNA]</scope>
</reference>
<gene>
    <name evidence="2" type="ORF">RFI_24051</name>
</gene>
<sequence>MDIEVEFEEREAFLQPIQEFVKQNGEYNSHPKVKIGRSGMYGEKEKKQRHFANQTDDVPMKERKRERSRRLAGTERKNREWTHLENVVEPFLIHEHFIPALNGQKGLRAKCDIPSNVVLGRYQGVEYLQPEWYEVYALSRNEKIHDLYAFDCATTLAVGRDPISYLSLFFYFFFEDILFQGHKCPFFFFFHVTQIKLVQKPFK</sequence>
<evidence type="ECO:0000313" key="3">
    <source>
        <dbReference type="Proteomes" id="UP000023152"/>
    </source>
</evidence>
<dbReference type="AlphaFoldDB" id="X6MHH4"/>
<dbReference type="EMBL" id="ASPP01020675">
    <property type="protein sequence ID" value="ETO13329.1"/>
    <property type="molecule type" value="Genomic_DNA"/>
</dbReference>
<feature type="region of interest" description="Disordered" evidence="1">
    <location>
        <begin position="28"/>
        <end position="75"/>
    </location>
</feature>
<evidence type="ECO:0000313" key="2">
    <source>
        <dbReference type="EMBL" id="ETO13329.1"/>
    </source>
</evidence>
<comment type="caution">
    <text evidence="2">The sequence shown here is derived from an EMBL/GenBank/DDBJ whole genome shotgun (WGS) entry which is preliminary data.</text>
</comment>